<comment type="caution">
    <text evidence="3">The sequence shown here is derived from an EMBL/GenBank/DDBJ whole genome shotgun (WGS) entry which is preliminary data.</text>
</comment>
<evidence type="ECO:0000313" key="4">
    <source>
        <dbReference type="Proteomes" id="UP000266482"/>
    </source>
</evidence>
<reference evidence="3 4" key="1">
    <citation type="submission" date="2018-09" db="EMBL/GenBank/DDBJ databases">
        <title>Paenibacillus aracenensis nov. sp. isolated from a cave in southern Spain.</title>
        <authorList>
            <person name="Jurado V."/>
            <person name="Gutierrez-Patricio S."/>
            <person name="Gonzalez-Pimentel J.L."/>
            <person name="Miller A.Z."/>
            <person name="Laiz L."/>
            <person name="Saiz-Jimenez C."/>
        </authorList>
    </citation>
    <scope>NUCLEOTIDE SEQUENCE [LARGE SCALE GENOMIC DNA]</scope>
    <source>
        <strain evidence="3 4">DSM 22867</strain>
    </source>
</reference>
<dbReference type="InterPro" id="IPR036582">
    <property type="entry name" value="Mao_N_sf"/>
</dbReference>
<protein>
    <submittedName>
        <fullName evidence="3">Copper amine oxidase N-terminal domain-containing protein</fullName>
    </submittedName>
</protein>
<sequence length="284" mass="31424">MKQLFMGILLVMALAVSSSPVHAAAKPIQIKIDGVVVASDAESEIKNKRTMVPLRMISESLGAQVEWSKQGIIITKKDTQIKLRPDSDSVTTNGKTLLLDAAPYIKNGRTMVPLRFFSETFGCGVDYKDAVAAVDCGALVIRDTEIETMRHEYHMTMGGVVRQMEGNALNAAIYDAFIEHKGGSVEAPADYSWMYTIDVLGSYYKAGQYDFLDADGNSVKQYDIYSLIKAFPAELLEGRPEVLLHDVTDNKWYLFSDKGKEIISEMIDTADHYGFLQVISNTVA</sequence>
<dbReference type="Proteomes" id="UP000266482">
    <property type="component" value="Unassembled WGS sequence"/>
</dbReference>
<dbReference type="Pfam" id="PF07833">
    <property type="entry name" value="Cu_amine_oxidN1"/>
    <property type="match status" value="1"/>
</dbReference>
<feature type="domain" description="Copper amine oxidase-like N-terminal" evidence="2">
    <location>
        <begin position="32"/>
        <end position="130"/>
    </location>
</feature>
<organism evidence="3 4">
    <name type="scientific">Paenibacillus nanensis</name>
    <dbReference type="NCBI Taxonomy" id="393251"/>
    <lineage>
        <taxon>Bacteria</taxon>
        <taxon>Bacillati</taxon>
        <taxon>Bacillota</taxon>
        <taxon>Bacilli</taxon>
        <taxon>Bacillales</taxon>
        <taxon>Paenibacillaceae</taxon>
        <taxon>Paenibacillus</taxon>
    </lineage>
</organism>
<dbReference type="Gene3D" id="3.30.457.10">
    <property type="entry name" value="Copper amine oxidase-like, N-terminal domain"/>
    <property type="match status" value="1"/>
</dbReference>
<proteinExistence type="predicted"/>
<dbReference type="OrthoDB" id="9778320at2"/>
<evidence type="ECO:0000259" key="2">
    <source>
        <dbReference type="Pfam" id="PF07833"/>
    </source>
</evidence>
<name>A0A3A1UMT5_9BACL</name>
<dbReference type="SUPFAM" id="SSF55383">
    <property type="entry name" value="Copper amine oxidase, domain N"/>
    <property type="match status" value="2"/>
</dbReference>
<dbReference type="AlphaFoldDB" id="A0A3A1UMT5"/>
<gene>
    <name evidence="3" type="ORF">D3P08_23995</name>
</gene>
<feature type="signal peptide" evidence="1">
    <location>
        <begin position="1"/>
        <end position="23"/>
    </location>
</feature>
<evidence type="ECO:0000256" key="1">
    <source>
        <dbReference type="SAM" id="SignalP"/>
    </source>
</evidence>
<feature type="chain" id="PRO_5017311805" evidence="1">
    <location>
        <begin position="24"/>
        <end position="284"/>
    </location>
</feature>
<accession>A0A3A1UMT5</accession>
<keyword evidence="1" id="KW-0732">Signal</keyword>
<dbReference type="RefSeq" id="WP_119602661.1">
    <property type="nucleotide sequence ID" value="NZ_QXQA01000020.1"/>
</dbReference>
<keyword evidence="4" id="KW-1185">Reference proteome</keyword>
<dbReference type="InterPro" id="IPR012854">
    <property type="entry name" value="Cu_amine_oxidase-like_N"/>
</dbReference>
<evidence type="ECO:0000313" key="3">
    <source>
        <dbReference type="EMBL" id="RIX48759.1"/>
    </source>
</evidence>
<dbReference type="EMBL" id="QXQA01000020">
    <property type="protein sequence ID" value="RIX48759.1"/>
    <property type="molecule type" value="Genomic_DNA"/>
</dbReference>